<dbReference type="InterPro" id="IPR003029">
    <property type="entry name" value="S1_domain"/>
</dbReference>
<evidence type="ECO:0000259" key="1">
    <source>
        <dbReference type="PROSITE" id="PS50126"/>
    </source>
</evidence>
<name>A0AAD5DFJ4_9CHLO</name>
<keyword evidence="3" id="KW-1185">Reference proteome</keyword>
<organism evidence="2 3">
    <name type="scientific">Chlorella ohadii</name>
    <dbReference type="NCBI Taxonomy" id="2649997"/>
    <lineage>
        <taxon>Eukaryota</taxon>
        <taxon>Viridiplantae</taxon>
        <taxon>Chlorophyta</taxon>
        <taxon>core chlorophytes</taxon>
        <taxon>Trebouxiophyceae</taxon>
        <taxon>Chlorellales</taxon>
        <taxon>Chlorellaceae</taxon>
        <taxon>Chlorella clade</taxon>
        <taxon>Chlorella</taxon>
    </lineage>
</organism>
<proteinExistence type="predicted"/>
<sequence>MPAREAPFAIRDVLEERATPAIREKPCVPKGIVRAFKVISVPSKAGGKAPTGPLLSARQCDLDVLWERAEQLRDASVQHKENLRVTVEGANSGGLLSRFNGLSLFVPVSQLEKKGANEWWTEQDMVAHFAGQEVSLAVLEVTRASRKVVCSVVKAKENNDLRRLEVGSLITGTVRRIEPFGVFVGINNTRISGLLHISNVSRQHIETGIFKLGEEVKCLVMGLDPGYTNISLSIAELELEDGDVLHNKQRVWDNAESQAATFRAYISELRQQGFDFEAEFASV</sequence>
<evidence type="ECO:0000313" key="3">
    <source>
        <dbReference type="Proteomes" id="UP001205105"/>
    </source>
</evidence>
<feature type="domain" description="S1 motif" evidence="1">
    <location>
        <begin position="167"/>
        <end position="235"/>
    </location>
</feature>
<dbReference type="PROSITE" id="PS50126">
    <property type="entry name" value="S1"/>
    <property type="match status" value="1"/>
</dbReference>
<gene>
    <name evidence="2" type="ORF">COHA_010703</name>
</gene>
<evidence type="ECO:0000313" key="2">
    <source>
        <dbReference type="EMBL" id="KAI7835393.1"/>
    </source>
</evidence>
<dbReference type="InterPro" id="IPR012340">
    <property type="entry name" value="NA-bd_OB-fold"/>
</dbReference>
<dbReference type="GO" id="GO:0003676">
    <property type="term" value="F:nucleic acid binding"/>
    <property type="evidence" value="ECO:0007669"/>
    <property type="project" value="InterPro"/>
</dbReference>
<dbReference type="Gene3D" id="2.40.50.140">
    <property type="entry name" value="Nucleic acid-binding proteins"/>
    <property type="match status" value="2"/>
</dbReference>
<dbReference type="PANTHER" id="PTHR47559:SF1">
    <property type="entry name" value="OS03G0844900 PROTEIN"/>
    <property type="match status" value="1"/>
</dbReference>
<reference evidence="2" key="1">
    <citation type="submission" date="2020-11" db="EMBL/GenBank/DDBJ databases">
        <title>Chlorella ohadii genome sequencing and assembly.</title>
        <authorList>
            <person name="Murik O."/>
            <person name="Treves H."/>
            <person name="Kedem I."/>
            <person name="Shotland Y."/>
            <person name="Kaplan A."/>
        </authorList>
    </citation>
    <scope>NUCLEOTIDE SEQUENCE</scope>
    <source>
        <strain evidence="2">1</strain>
    </source>
</reference>
<dbReference type="AlphaFoldDB" id="A0AAD5DFJ4"/>
<protein>
    <recommendedName>
        <fullName evidence="1">S1 motif domain-containing protein</fullName>
    </recommendedName>
</protein>
<dbReference type="Pfam" id="PF00575">
    <property type="entry name" value="S1"/>
    <property type="match status" value="1"/>
</dbReference>
<dbReference type="SMART" id="SM00316">
    <property type="entry name" value="S1"/>
    <property type="match status" value="2"/>
</dbReference>
<comment type="caution">
    <text evidence="2">The sequence shown here is derived from an EMBL/GenBank/DDBJ whole genome shotgun (WGS) entry which is preliminary data.</text>
</comment>
<accession>A0AAD5DFJ4</accession>
<dbReference type="SUPFAM" id="SSF50249">
    <property type="entry name" value="Nucleic acid-binding proteins"/>
    <property type="match status" value="1"/>
</dbReference>
<dbReference type="EMBL" id="JADXDR010000272">
    <property type="protein sequence ID" value="KAI7835393.1"/>
    <property type="molecule type" value="Genomic_DNA"/>
</dbReference>
<dbReference type="Proteomes" id="UP001205105">
    <property type="component" value="Unassembled WGS sequence"/>
</dbReference>
<dbReference type="InterPro" id="IPR052757">
    <property type="entry name" value="Ribosomal_protein_S1"/>
</dbReference>
<dbReference type="PANTHER" id="PTHR47559">
    <property type="entry name" value="OS03G0844900 PROTEIN"/>
    <property type="match status" value="1"/>
</dbReference>